<dbReference type="RefSeq" id="WP_110898752.1">
    <property type="nucleotide sequence ID" value="NZ_CP054614.1"/>
</dbReference>
<dbReference type="EMBL" id="QJSW01000020">
    <property type="protein sequence ID" value="PYE45405.1"/>
    <property type="molecule type" value="Genomic_DNA"/>
</dbReference>
<dbReference type="SUPFAM" id="SSF50044">
    <property type="entry name" value="SH3-domain"/>
    <property type="match status" value="2"/>
</dbReference>
<protein>
    <submittedName>
        <fullName evidence="3">Variant SH3 domain-containing protein</fullName>
    </submittedName>
</protein>
<name>A0A2V4W2P7_PAEBA</name>
<dbReference type="Gene3D" id="2.30.30.40">
    <property type="entry name" value="SH3 Domains"/>
    <property type="match status" value="1"/>
</dbReference>
<dbReference type="Proteomes" id="UP000247790">
    <property type="component" value="Unassembled WGS sequence"/>
</dbReference>
<evidence type="ECO:0000259" key="2">
    <source>
        <dbReference type="Pfam" id="PF07653"/>
    </source>
</evidence>
<evidence type="ECO:0000313" key="6">
    <source>
        <dbReference type="Proteomes" id="UP000509327"/>
    </source>
</evidence>
<dbReference type="PIRSF" id="PIRSF034961">
    <property type="entry name" value="UCP034961_SH3_2"/>
    <property type="match status" value="1"/>
</dbReference>
<evidence type="ECO:0000313" key="4">
    <source>
        <dbReference type="EMBL" id="QKS55223.1"/>
    </source>
</evidence>
<keyword evidence="1" id="KW-0728">SH3 domain</keyword>
<proteinExistence type="predicted"/>
<dbReference type="Pfam" id="PF07653">
    <property type="entry name" value="SH3_2"/>
    <property type="match status" value="1"/>
</dbReference>
<organism evidence="3 5">
    <name type="scientific">Paenibacillus barcinonensis</name>
    <dbReference type="NCBI Taxonomy" id="198119"/>
    <lineage>
        <taxon>Bacteria</taxon>
        <taxon>Bacillati</taxon>
        <taxon>Bacillota</taxon>
        <taxon>Bacilli</taxon>
        <taxon>Bacillales</taxon>
        <taxon>Paenibacillaceae</taxon>
        <taxon>Paenibacillus</taxon>
    </lineage>
</organism>
<reference evidence="3 5" key="1">
    <citation type="submission" date="2018-06" db="EMBL/GenBank/DDBJ databases">
        <title>Genomic Encyclopedia of Type Strains, Phase III (KMG-III): the genomes of soil and plant-associated and newly described type strains.</title>
        <authorList>
            <person name="Whitman W."/>
        </authorList>
    </citation>
    <scope>NUCLEOTIDE SEQUENCE [LARGE SCALE GENOMIC DNA]</scope>
    <source>
        <strain evidence="3 5">CECT 7022</strain>
    </source>
</reference>
<dbReference type="OrthoDB" id="1030757at2"/>
<keyword evidence="6" id="KW-1185">Reference proteome</keyword>
<dbReference type="AlphaFoldDB" id="A0A2V4W2P7"/>
<sequence length="117" mass="13205">MKQYTVIQAHHSNYPDPIVLSKGDVVLYGKEDTEFPNWIFCEAVHSKKKGWVPKQILSAPDDKLMASVQQNYSAHELNVSPGMIVEKESELNEWSLVLTADGEKGWVPNKVITPLKL</sequence>
<dbReference type="Proteomes" id="UP000509327">
    <property type="component" value="Chromosome"/>
</dbReference>
<dbReference type="InterPro" id="IPR036028">
    <property type="entry name" value="SH3-like_dom_sf"/>
</dbReference>
<evidence type="ECO:0000313" key="5">
    <source>
        <dbReference type="Proteomes" id="UP000247790"/>
    </source>
</evidence>
<reference evidence="4 6" key="2">
    <citation type="submission" date="2020-06" db="EMBL/GenBank/DDBJ databases">
        <title>Complete genome of Paenibacillus barcinonensis KACC11450.</title>
        <authorList>
            <person name="Kim M."/>
            <person name="Park Y.-J."/>
            <person name="Shin J.-H."/>
        </authorList>
    </citation>
    <scope>NUCLEOTIDE SEQUENCE [LARGE SCALE GENOMIC DNA]</scope>
    <source>
        <strain evidence="4 6">KACC11450</strain>
    </source>
</reference>
<accession>A0A2V4W2P7</accession>
<feature type="domain" description="SH3" evidence="2">
    <location>
        <begin position="6"/>
        <end position="58"/>
    </location>
</feature>
<dbReference type="InterPro" id="IPR001452">
    <property type="entry name" value="SH3_domain"/>
</dbReference>
<dbReference type="InterPro" id="IPR014593">
    <property type="entry name" value="UCP034961_SH3_2"/>
</dbReference>
<evidence type="ECO:0000313" key="3">
    <source>
        <dbReference type="EMBL" id="PYE45405.1"/>
    </source>
</evidence>
<evidence type="ECO:0000256" key="1">
    <source>
        <dbReference type="ARBA" id="ARBA00022443"/>
    </source>
</evidence>
<dbReference type="EMBL" id="CP054614">
    <property type="protein sequence ID" value="QKS55223.1"/>
    <property type="molecule type" value="Genomic_DNA"/>
</dbReference>
<gene>
    <name evidence="3" type="ORF">DFQ00_12023</name>
    <name evidence="4" type="ORF">HUB98_02125</name>
</gene>